<comment type="similarity">
    <text evidence="2">Belongs to the DsrE/TusD family.</text>
</comment>
<dbReference type="Pfam" id="PF02635">
    <property type="entry name" value="DsrE"/>
    <property type="match status" value="1"/>
</dbReference>
<evidence type="ECO:0000256" key="3">
    <source>
        <dbReference type="ARBA" id="ARBA00022490"/>
    </source>
</evidence>
<keyword evidence="6" id="KW-1185">Reference proteome</keyword>
<proteinExistence type="inferred from homology"/>
<keyword evidence="3" id="KW-0963">Cytoplasm</keyword>
<name>Q056Z6_BUCCC</name>
<gene>
    <name evidence="5" type="primary">yheN</name>
    <name evidence="5" type="ordered locus">BCc_349</name>
</gene>
<dbReference type="AlphaFoldDB" id="Q056Z6"/>
<dbReference type="InterPro" id="IPR027396">
    <property type="entry name" value="DsrEFH-like"/>
</dbReference>
<dbReference type="HOGENOM" id="CLU_132095_0_0_6"/>
<dbReference type="GO" id="GO:0016783">
    <property type="term" value="F:sulfurtransferase activity"/>
    <property type="evidence" value="ECO:0007669"/>
    <property type="project" value="InterPro"/>
</dbReference>
<evidence type="ECO:0000313" key="5">
    <source>
        <dbReference type="EMBL" id="ABJ90803.1"/>
    </source>
</evidence>
<dbReference type="NCBIfam" id="TIGR03012">
    <property type="entry name" value="sulf_tusD_dsrE"/>
    <property type="match status" value="1"/>
</dbReference>
<dbReference type="EMBL" id="CP000263">
    <property type="protein sequence ID" value="ABJ90803.1"/>
    <property type="molecule type" value="Genomic_DNA"/>
</dbReference>
<evidence type="ECO:0000256" key="2">
    <source>
        <dbReference type="ARBA" id="ARBA00007067"/>
    </source>
</evidence>
<dbReference type="GO" id="GO:1990228">
    <property type="term" value="C:sulfurtransferase complex"/>
    <property type="evidence" value="ECO:0007669"/>
    <property type="project" value="TreeGrafter"/>
</dbReference>
<dbReference type="PANTHER" id="PTHR34874">
    <property type="entry name" value="PROTEIN YCHN"/>
    <property type="match status" value="1"/>
</dbReference>
<dbReference type="OrthoDB" id="9787483at2"/>
<evidence type="ECO:0000256" key="1">
    <source>
        <dbReference type="ARBA" id="ARBA00004496"/>
    </source>
</evidence>
<comment type="subcellular location">
    <subcellularLocation>
        <location evidence="1">Cytoplasm</location>
    </subcellularLocation>
</comment>
<dbReference type="KEGG" id="bcc:BCc_349"/>
<sequence length="130" mass="15358">MNYLIFVCAPPYSMQNSITAYMFAKSLFLLNYRVKKVFFYASGIYNANCMIPTEENEFNILNEWINLKKKYNFKLCVCPSAAYKRGLLSNTHTSTLKLGYKYNFFSSSFQWMSLSELSYSIHDYDRIIQF</sequence>
<dbReference type="Proteomes" id="UP000000669">
    <property type="component" value="Chromosome"/>
</dbReference>
<dbReference type="PANTHER" id="PTHR34874:SF3">
    <property type="entry name" value="SULFURTRANSFERASE TUSD"/>
    <property type="match status" value="1"/>
</dbReference>
<keyword evidence="4" id="KW-0808">Transferase</keyword>
<dbReference type="NCBIfam" id="NF001237">
    <property type="entry name" value="PRK00207.1"/>
    <property type="match status" value="1"/>
</dbReference>
<reference evidence="5 6" key="1">
    <citation type="journal article" date="2006" name="Science">
        <title>A small microbial genome: the end of a long symbiotic relationship?</title>
        <authorList>
            <person name="Perez-Brocal V."/>
            <person name="Gil R."/>
            <person name="Ramos S."/>
            <person name="Lamelas A."/>
            <person name="Postigo M."/>
            <person name="Michelena J.M."/>
            <person name="Silva F.J."/>
            <person name="Moya A."/>
            <person name="Latorre A."/>
        </authorList>
    </citation>
    <scope>NUCLEOTIDE SEQUENCE [LARGE SCALE GENOMIC DNA]</scope>
    <source>
        <strain evidence="6">Cc</strain>
    </source>
</reference>
<evidence type="ECO:0000313" key="6">
    <source>
        <dbReference type="Proteomes" id="UP000000669"/>
    </source>
</evidence>
<organism evidence="5 6">
    <name type="scientific">Buchnera aphidicola subsp. Cinara cedri (strain Cc)</name>
    <dbReference type="NCBI Taxonomy" id="372461"/>
    <lineage>
        <taxon>Bacteria</taxon>
        <taxon>Pseudomonadati</taxon>
        <taxon>Pseudomonadota</taxon>
        <taxon>Gammaproteobacteria</taxon>
        <taxon>Enterobacterales</taxon>
        <taxon>Erwiniaceae</taxon>
        <taxon>Buchnera</taxon>
    </lineage>
</organism>
<evidence type="ECO:0000256" key="4">
    <source>
        <dbReference type="ARBA" id="ARBA00022679"/>
    </source>
</evidence>
<dbReference type="SUPFAM" id="SSF75169">
    <property type="entry name" value="DsrEFH-like"/>
    <property type="match status" value="1"/>
</dbReference>
<dbReference type="STRING" id="372461.BCc_349"/>
<protein>
    <submittedName>
        <fullName evidence="5">Uncharacterized conserved protein</fullName>
    </submittedName>
</protein>
<dbReference type="Gene3D" id="3.40.1260.10">
    <property type="entry name" value="DsrEFH-like"/>
    <property type="match status" value="1"/>
</dbReference>
<dbReference type="eggNOG" id="COG1553">
    <property type="taxonomic scope" value="Bacteria"/>
</dbReference>
<accession>Q056Z6</accession>
<dbReference type="InterPro" id="IPR017463">
    <property type="entry name" value="Sulphur_relay_TusD/DsrE"/>
</dbReference>
<dbReference type="RefSeq" id="WP_011672722.1">
    <property type="nucleotide sequence ID" value="NC_008513.1"/>
</dbReference>
<dbReference type="InterPro" id="IPR003787">
    <property type="entry name" value="Sulphur_relay_DsrE/F-like"/>
</dbReference>
<dbReference type="GO" id="GO:0002143">
    <property type="term" value="P:tRNA wobble position uridine thiolation"/>
    <property type="evidence" value="ECO:0007669"/>
    <property type="project" value="TreeGrafter"/>
</dbReference>
<dbReference type="GO" id="GO:0097163">
    <property type="term" value="F:sulfur carrier activity"/>
    <property type="evidence" value="ECO:0007669"/>
    <property type="project" value="TreeGrafter"/>
</dbReference>